<dbReference type="STRING" id="536979.SAMN04488055_3509"/>
<evidence type="ECO:0000256" key="1">
    <source>
        <dbReference type="SAM" id="Phobius"/>
    </source>
</evidence>
<feature type="transmembrane region" description="Helical" evidence="1">
    <location>
        <begin position="7"/>
        <end position="24"/>
    </location>
</feature>
<evidence type="ECO:0008006" key="4">
    <source>
        <dbReference type="Google" id="ProtNLM"/>
    </source>
</evidence>
<sequence>MKNYQTELKWAGIFFLMYLVWMLMEHLCGLHGRHIQYQQLVSTFILLPSLLIYLLALREKKRKVFQGKITFMQAFKSGMLLTLFIVILSPVNQLLTQGLISPEYFENMQEYAVSTQQMSAQEAASRLNIGAFIVQSIIGGLVTGAVFSALVSLLIRSRK</sequence>
<feature type="transmembrane region" description="Helical" evidence="1">
    <location>
        <begin position="132"/>
        <end position="155"/>
    </location>
</feature>
<proteinExistence type="predicted"/>
<feature type="transmembrane region" description="Helical" evidence="1">
    <location>
        <begin position="78"/>
        <end position="100"/>
    </location>
</feature>
<protein>
    <recommendedName>
        <fullName evidence="4">DUF4199 domain-containing protein</fullName>
    </recommendedName>
</protein>
<dbReference type="EMBL" id="FSRA01000002">
    <property type="protein sequence ID" value="SIO37671.1"/>
    <property type="molecule type" value="Genomic_DNA"/>
</dbReference>
<gene>
    <name evidence="2" type="ORF">SAMN04488055_3509</name>
</gene>
<dbReference type="RefSeq" id="WP_074240744.1">
    <property type="nucleotide sequence ID" value="NZ_FSRA01000002.1"/>
</dbReference>
<dbReference type="OrthoDB" id="5766000at2"/>
<reference evidence="2 3" key="1">
    <citation type="submission" date="2016-11" db="EMBL/GenBank/DDBJ databases">
        <authorList>
            <person name="Jaros S."/>
            <person name="Januszkiewicz K."/>
            <person name="Wedrychowicz H."/>
        </authorList>
    </citation>
    <scope>NUCLEOTIDE SEQUENCE [LARGE SCALE GENOMIC DNA]</scope>
    <source>
        <strain evidence="2 3">DSM 24787</strain>
    </source>
</reference>
<organism evidence="2 3">
    <name type="scientific">Chitinophaga niabensis</name>
    <dbReference type="NCBI Taxonomy" id="536979"/>
    <lineage>
        <taxon>Bacteria</taxon>
        <taxon>Pseudomonadati</taxon>
        <taxon>Bacteroidota</taxon>
        <taxon>Chitinophagia</taxon>
        <taxon>Chitinophagales</taxon>
        <taxon>Chitinophagaceae</taxon>
        <taxon>Chitinophaga</taxon>
    </lineage>
</organism>
<dbReference type="Proteomes" id="UP000185003">
    <property type="component" value="Unassembled WGS sequence"/>
</dbReference>
<dbReference type="AlphaFoldDB" id="A0A1N6J0B4"/>
<accession>A0A1N6J0B4</accession>
<feature type="transmembrane region" description="Helical" evidence="1">
    <location>
        <begin position="36"/>
        <end position="57"/>
    </location>
</feature>
<keyword evidence="1" id="KW-0472">Membrane</keyword>
<dbReference type="Pfam" id="PF13858">
    <property type="entry name" value="DUF4199"/>
    <property type="match status" value="1"/>
</dbReference>
<evidence type="ECO:0000313" key="2">
    <source>
        <dbReference type="EMBL" id="SIO37671.1"/>
    </source>
</evidence>
<keyword evidence="1" id="KW-0812">Transmembrane</keyword>
<dbReference type="InterPro" id="IPR025250">
    <property type="entry name" value="DUF4199"/>
</dbReference>
<name>A0A1N6J0B4_9BACT</name>
<keyword evidence="1" id="KW-1133">Transmembrane helix</keyword>
<keyword evidence="3" id="KW-1185">Reference proteome</keyword>
<evidence type="ECO:0000313" key="3">
    <source>
        <dbReference type="Proteomes" id="UP000185003"/>
    </source>
</evidence>